<comment type="caution">
    <text evidence="1">The sequence shown here is derived from an EMBL/GenBank/DDBJ whole genome shotgun (WGS) entry which is preliminary data.</text>
</comment>
<accession>A0A0F9BV60</accession>
<sequence>MGDRRDIHLESGFIGEIVIGAKGHRRWPDEVKGRIVAETLVPGVTVNEVAARYGMKANHLSEWRGRARKGKLVVPDIAGAEFAPVVLAAPPPELATGDQIEITTGQVTLRLGAGTGAARVAEIV</sequence>
<dbReference type="InterPro" id="IPR010921">
    <property type="entry name" value="Trp_repressor/repl_initiator"/>
</dbReference>
<dbReference type="PANTHER" id="PTHR37936">
    <property type="entry name" value="TRANSPOSASE INSC FOR INSERTION ELEMENT IS2A-RELATED"/>
    <property type="match status" value="1"/>
</dbReference>
<organism evidence="1">
    <name type="scientific">marine sediment metagenome</name>
    <dbReference type="NCBI Taxonomy" id="412755"/>
    <lineage>
        <taxon>unclassified sequences</taxon>
        <taxon>metagenomes</taxon>
        <taxon>ecological metagenomes</taxon>
    </lineage>
</organism>
<dbReference type="AlphaFoldDB" id="A0A0F9BV60"/>
<dbReference type="Pfam" id="PF01527">
    <property type="entry name" value="HTH_Tnp_1"/>
    <property type="match status" value="1"/>
</dbReference>
<evidence type="ECO:0000313" key="1">
    <source>
        <dbReference type="EMBL" id="KKL17812.1"/>
    </source>
</evidence>
<dbReference type="GO" id="GO:0006313">
    <property type="term" value="P:DNA transposition"/>
    <property type="evidence" value="ECO:0007669"/>
    <property type="project" value="InterPro"/>
</dbReference>
<dbReference type="PANTHER" id="PTHR37936:SF3">
    <property type="entry name" value="TRANSPOSASE INSC FOR INSERTION ELEMENT IS2A-RELATED"/>
    <property type="match status" value="1"/>
</dbReference>
<dbReference type="EMBL" id="LAZR01039110">
    <property type="protein sequence ID" value="KKL17812.1"/>
    <property type="molecule type" value="Genomic_DNA"/>
</dbReference>
<dbReference type="GO" id="GO:0043565">
    <property type="term" value="F:sequence-specific DNA binding"/>
    <property type="evidence" value="ECO:0007669"/>
    <property type="project" value="InterPro"/>
</dbReference>
<name>A0A0F9BV60_9ZZZZ</name>
<gene>
    <name evidence="1" type="ORF">LCGC14_2481770</name>
</gene>
<dbReference type="SUPFAM" id="SSF48295">
    <property type="entry name" value="TrpR-like"/>
    <property type="match status" value="1"/>
</dbReference>
<reference evidence="1" key="1">
    <citation type="journal article" date="2015" name="Nature">
        <title>Complex archaea that bridge the gap between prokaryotes and eukaryotes.</title>
        <authorList>
            <person name="Spang A."/>
            <person name="Saw J.H."/>
            <person name="Jorgensen S.L."/>
            <person name="Zaremba-Niedzwiedzka K."/>
            <person name="Martijn J."/>
            <person name="Lind A.E."/>
            <person name="van Eijk R."/>
            <person name="Schleper C."/>
            <person name="Guy L."/>
            <person name="Ettema T.J."/>
        </authorList>
    </citation>
    <scope>NUCLEOTIDE SEQUENCE</scope>
</reference>
<dbReference type="GO" id="GO:0004803">
    <property type="term" value="F:transposase activity"/>
    <property type="evidence" value="ECO:0007669"/>
    <property type="project" value="InterPro"/>
</dbReference>
<evidence type="ECO:0008006" key="2">
    <source>
        <dbReference type="Google" id="ProtNLM"/>
    </source>
</evidence>
<dbReference type="InterPro" id="IPR002514">
    <property type="entry name" value="Transposase_8"/>
</dbReference>
<protein>
    <recommendedName>
        <fullName evidence="2">Transposase</fullName>
    </recommendedName>
</protein>
<proteinExistence type="predicted"/>
<feature type="non-terminal residue" evidence="1">
    <location>
        <position position="124"/>
    </location>
</feature>